<evidence type="ECO:0000313" key="2">
    <source>
        <dbReference type="Proteomes" id="UP001451303"/>
    </source>
</evidence>
<evidence type="ECO:0000313" key="1">
    <source>
        <dbReference type="EMBL" id="KAL0475369.1"/>
    </source>
</evidence>
<organism evidence="1 2">
    <name type="scientific">Neurospora intermedia</name>
    <dbReference type="NCBI Taxonomy" id="5142"/>
    <lineage>
        <taxon>Eukaryota</taxon>
        <taxon>Fungi</taxon>
        <taxon>Dikarya</taxon>
        <taxon>Ascomycota</taxon>
        <taxon>Pezizomycotina</taxon>
        <taxon>Sordariomycetes</taxon>
        <taxon>Sordariomycetidae</taxon>
        <taxon>Sordariales</taxon>
        <taxon>Sordariaceae</taxon>
        <taxon>Neurospora</taxon>
    </lineage>
</organism>
<reference evidence="1 2" key="1">
    <citation type="submission" date="2023-09" db="EMBL/GenBank/DDBJ databases">
        <title>Multi-omics analysis of a traditional fermented food reveals byproduct-associated fungal strains for waste-to-food upcycling.</title>
        <authorList>
            <consortium name="Lawrence Berkeley National Laboratory"/>
            <person name="Rekdal V.M."/>
            <person name="Villalobos-Escobedo J.M."/>
            <person name="Rodriguez-Valeron N."/>
            <person name="Garcia M.O."/>
            <person name="Vasquez D.P."/>
            <person name="Damayanti I."/>
            <person name="Sorensen P.M."/>
            <person name="Baidoo E.E."/>
            <person name="De Carvalho A.C."/>
            <person name="Riley R."/>
            <person name="Lipzen A."/>
            <person name="He G."/>
            <person name="Yan M."/>
            <person name="Haridas S."/>
            <person name="Daum C."/>
            <person name="Yoshinaga Y."/>
            <person name="Ng V."/>
            <person name="Grigoriev I.V."/>
            <person name="Munk R."/>
            <person name="Nuraida L."/>
            <person name="Wijaya C.H."/>
            <person name="Morales P.-C."/>
            <person name="Keasling J.D."/>
        </authorList>
    </citation>
    <scope>NUCLEOTIDE SEQUENCE [LARGE SCALE GENOMIC DNA]</scope>
    <source>
        <strain evidence="1 2">FGSC 2613</strain>
    </source>
</reference>
<keyword evidence="2" id="KW-1185">Reference proteome</keyword>
<sequence length="76" mass="9019">MGVPFITQLQRITDRLSLPLRYPGREDVKRHWIIAKYKIKSRDNQVENGDLDRGHEVYETHPVDASLLYEVRWNKG</sequence>
<dbReference type="EMBL" id="JAVLET010000001">
    <property type="protein sequence ID" value="KAL0475369.1"/>
    <property type="molecule type" value="Genomic_DNA"/>
</dbReference>
<accession>A0ABR3DRS2</accession>
<dbReference type="Proteomes" id="UP001451303">
    <property type="component" value="Unassembled WGS sequence"/>
</dbReference>
<comment type="caution">
    <text evidence="1">The sequence shown here is derived from an EMBL/GenBank/DDBJ whole genome shotgun (WGS) entry which is preliminary data.</text>
</comment>
<protein>
    <submittedName>
        <fullName evidence="1">Uncharacterized protein</fullName>
    </submittedName>
</protein>
<proteinExistence type="predicted"/>
<gene>
    <name evidence="1" type="ORF">QR685DRAFT_431947</name>
</gene>
<name>A0ABR3DRS2_NEUIN</name>